<comment type="similarity">
    <text evidence="1">Belongs to the LysR transcriptional regulatory family.</text>
</comment>
<accession>A0ABV4UNV2</accession>
<dbReference type="InterPro" id="IPR036388">
    <property type="entry name" value="WH-like_DNA-bd_sf"/>
</dbReference>
<dbReference type="PANTHER" id="PTHR30346">
    <property type="entry name" value="TRANSCRIPTIONAL DUAL REGULATOR HCAR-RELATED"/>
    <property type="match status" value="1"/>
</dbReference>
<dbReference type="InterPro" id="IPR036390">
    <property type="entry name" value="WH_DNA-bd_sf"/>
</dbReference>
<keyword evidence="3" id="KW-0238">DNA-binding</keyword>
<reference evidence="7 8" key="1">
    <citation type="submission" date="2024-09" db="EMBL/GenBank/DDBJ databases">
        <authorList>
            <person name="Salinas-Garcia M.A."/>
            <person name="Prieme A."/>
        </authorList>
    </citation>
    <scope>NUCLEOTIDE SEQUENCE [LARGE SCALE GENOMIC DNA]</scope>
    <source>
        <strain evidence="7 8">DSM 21081</strain>
    </source>
</reference>
<evidence type="ECO:0000256" key="2">
    <source>
        <dbReference type="ARBA" id="ARBA00023015"/>
    </source>
</evidence>
<dbReference type="PANTHER" id="PTHR30346:SF29">
    <property type="entry name" value="LYSR SUBSTRATE-BINDING"/>
    <property type="match status" value="1"/>
</dbReference>
<dbReference type="Gene3D" id="1.10.10.10">
    <property type="entry name" value="Winged helix-like DNA-binding domain superfamily/Winged helix DNA-binding domain"/>
    <property type="match status" value="1"/>
</dbReference>
<name>A0ABV4UNV2_9MICC</name>
<dbReference type="SUPFAM" id="SSF53850">
    <property type="entry name" value="Periplasmic binding protein-like II"/>
    <property type="match status" value="1"/>
</dbReference>
<keyword evidence="8" id="KW-1185">Reference proteome</keyword>
<dbReference type="InterPro" id="IPR000847">
    <property type="entry name" value="LysR_HTH_N"/>
</dbReference>
<keyword evidence="4" id="KW-0804">Transcription</keyword>
<evidence type="ECO:0000259" key="6">
    <source>
        <dbReference type="PROSITE" id="PS50931"/>
    </source>
</evidence>
<dbReference type="SUPFAM" id="SSF46785">
    <property type="entry name" value="Winged helix' DNA-binding domain"/>
    <property type="match status" value="1"/>
</dbReference>
<dbReference type="Pfam" id="PF00126">
    <property type="entry name" value="HTH_1"/>
    <property type="match status" value="1"/>
</dbReference>
<dbReference type="InterPro" id="IPR005119">
    <property type="entry name" value="LysR_subst-bd"/>
</dbReference>
<evidence type="ECO:0000256" key="5">
    <source>
        <dbReference type="SAM" id="MobiDB-lite"/>
    </source>
</evidence>
<dbReference type="Gene3D" id="3.40.190.290">
    <property type="match status" value="1"/>
</dbReference>
<evidence type="ECO:0000256" key="3">
    <source>
        <dbReference type="ARBA" id="ARBA00023125"/>
    </source>
</evidence>
<evidence type="ECO:0000313" key="7">
    <source>
        <dbReference type="EMBL" id="MFB0833783.1"/>
    </source>
</evidence>
<evidence type="ECO:0000256" key="4">
    <source>
        <dbReference type="ARBA" id="ARBA00023163"/>
    </source>
</evidence>
<dbReference type="RefSeq" id="WP_373970946.1">
    <property type="nucleotide sequence ID" value="NZ_JBHDLJ010000002.1"/>
</dbReference>
<protein>
    <submittedName>
        <fullName evidence="7">LysR family transcriptional regulator</fullName>
    </submittedName>
</protein>
<dbReference type="PROSITE" id="PS50931">
    <property type="entry name" value="HTH_LYSR"/>
    <property type="match status" value="1"/>
</dbReference>
<evidence type="ECO:0000313" key="8">
    <source>
        <dbReference type="Proteomes" id="UP001575652"/>
    </source>
</evidence>
<feature type="domain" description="HTH lysR-type" evidence="6">
    <location>
        <begin position="2"/>
        <end position="59"/>
    </location>
</feature>
<dbReference type="Proteomes" id="UP001575652">
    <property type="component" value="Unassembled WGS sequence"/>
</dbReference>
<keyword evidence="2" id="KW-0805">Transcription regulation</keyword>
<sequence length="341" mass="37056">MLDVRRLRLLRELSIRGTVAEVAAVLNYSPSSVSQQLSQLEREAGVELLRKSGRRLQLTPQAQVLVAHTAELLESLERAEAALAATQPGVGGTVRVAVFQTAALALMPNMLRALRESHPEVRVEMVQHEPETALHETWARNFDLVVAEEYPGHSAPHYRELEREPLLHDTVRLALPDGGPGGGPESGAARWAGGADGRSDTWSDTGGAGTPSEFRRVDALSQAAHLPWVMEPHGAASRHWAEQACRSAGFEPDVRFETADLQAHVRLVESGNAVALLPDLVWADRRAAVRRVALPGLPQRTVFTAMRTSSARHPAIAAVRSALRAQAETLARSSPNMVTER</sequence>
<dbReference type="Pfam" id="PF03466">
    <property type="entry name" value="LysR_substrate"/>
    <property type="match status" value="2"/>
</dbReference>
<proteinExistence type="inferred from homology"/>
<comment type="caution">
    <text evidence="7">The sequence shown here is derived from an EMBL/GenBank/DDBJ whole genome shotgun (WGS) entry which is preliminary data.</text>
</comment>
<dbReference type="EMBL" id="JBHDLJ010000002">
    <property type="protein sequence ID" value="MFB0833783.1"/>
    <property type="molecule type" value="Genomic_DNA"/>
</dbReference>
<evidence type="ECO:0000256" key="1">
    <source>
        <dbReference type="ARBA" id="ARBA00009437"/>
    </source>
</evidence>
<gene>
    <name evidence="7" type="ORF">ACETWP_04215</name>
</gene>
<feature type="region of interest" description="Disordered" evidence="5">
    <location>
        <begin position="178"/>
        <end position="211"/>
    </location>
</feature>
<organism evidence="7 8">
    <name type="scientific">Arthrobacter halodurans</name>
    <dbReference type="NCBI Taxonomy" id="516699"/>
    <lineage>
        <taxon>Bacteria</taxon>
        <taxon>Bacillati</taxon>
        <taxon>Actinomycetota</taxon>
        <taxon>Actinomycetes</taxon>
        <taxon>Micrococcales</taxon>
        <taxon>Micrococcaceae</taxon>
        <taxon>Arthrobacter</taxon>
    </lineage>
</organism>